<dbReference type="PANTHER" id="PTHR31460:SF3">
    <property type="entry name" value="MESOCENTIN"/>
    <property type="match status" value="1"/>
</dbReference>
<dbReference type="InterPro" id="IPR011042">
    <property type="entry name" value="6-blade_b-propeller_TolB-like"/>
</dbReference>
<evidence type="ECO:0000313" key="3">
    <source>
        <dbReference type="Proteomes" id="UP000298284"/>
    </source>
</evidence>
<keyword evidence="1" id="KW-0732">Signal</keyword>
<dbReference type="AlphaFoldDB" id="A0A4Z0MJU8"/>
<proteinExistence type="predicted"/>
<dbReference type="InterPro" id="IPR053224">
    <property type="entry name" value="Sensory_adhesion_molecule"/>
</dbReference>
<comment type="caution">
    <text evidence="2">The sequence shown here is derived from an EMBL/GenBank/DDBJ whole genome shotgun (WGS) entry which is preliminary data.</text>
</comment>
<dbReference type="EMBL" id="SRKZ01000004">
    <property type="protein sequence ID" value="TGD79791.1"/>
    <property type="molecule type" value="Genomic_DNA"/>
</dbReference>
<dbReference type="RefSeq" id="WP_135531536.1">
    <property type="nucleotide sequence ID" value="NZ_SRKZ01000004.1"/>
</dbReference>
<organism evidence="2 3">
    <name type="scientific">Hymenobacter wooponensis</name>
    <dbReference type="NCBI Taxonomy" id="1525360"/>
    <lineage>
        <taxon>Bacteria</taxon>
        <taxon>Pseudomonadati</taxon>
        <taxon>Bacteroidota</taxon>
        <taxon>Cytophagia</taxon>
        <taxon>Cytophagales</taxon>
        <taxon>Hymenobacteraceae</taxon>
        <taxon>Hymenobacter</taxon>
    </lineage>
</organism>
<protein>
    <submittedName>
        <fullName evidence="2">Gluconolaconase</fullName>
    </submittedName>
</protein>
<dbReference type="PROSITE" id="PS51257">
    <property type="entry name" value="PROKAR_LIPOPROTEIN"/>
    <property type="match status" value="1"/>
</dbReference>
<keyword evidence="3" id="KW-1185">Reference proteome</keyword>
<feature type="chain" id="PRO_5021216945" evidence="1">
    <location>
        <begin position="35"/>
        <end position="342"/>
    </location>
</feature>
<gene>
    <name evidence="2" type="ORF">EU557_16400</name>
</gene>
<dbReference type="SUPFAM" id="SSF63829">
    <property type="entry name" value="Calcium-dependent phosphotriesterase"/>
    <property type="match status" value="1"/>
</dbReference>
<evidence type="ECO:0000313" key="2">
    <source>
        <dbReference type="EMBL" id="TGD79791.1"/>
    </source>
</evidence>
<reference evidence="2 3" key="1">
    <citation type="submission" date="2019-04" db="EMBL/GenBank/DDBJ databases">
        <authorList>
            <person name="Feng G."/>
            <person name="Zhang J."/>
            <person name="Zhu H."/>
        </authorList>
    </citation>
    <scope>NUCLEOTIDE SEQUENCE [LARGE SCALE GENOMIC DNA]</scope>
    <source>
        <strain evidence="2 3">JCM 19491</strain>
    </source>
</reference>
<sequence length="342" mass="36707">MRVPFHPAFRPHRTRALLLLALSGSLLFSATSCSDDNDNDSSPSLPETVAFTQANLYPEGVQYDAKNSRYLVSSQTAGTVGQVKDDGTYTAFAENAVLVSTIGMNLDESRNRLLVAVSDPGYNKERTSAATLRKLARLAIFNRDNGQLQSTVDLGSLRPTLNHFANDIAVDGQGNAYVTDSFSPIIYKVDAQGTAGVFLENAQLAAPAGMFGLNGIVFHPDGYLLVAKSDEGAIFKVPLNNPAAFTKVAISQDLKGADGMLLQDNNTLQVVTNAQAKVYRLTTTNAWGAATVTGTFSTPPQYPTTLARREGADSYVLYSNLNALQASQNPPVSVFTIARVRF</sequence>
<evidence type="ECO:0000256" key="1">
    <source>
        <dbReference type="SAM" id="SignalP"/>
    </source>
</evidence>
<dbReference type="PANTHER" id="PTHR31460">
    <property type="match status" value="1"/>
</dbReference>
<feature type="signal peptide" evidence="1">
    <location>
        <begin position="1"/>
        <end position="34"/>
    </location>
</feature>
<dbReference type="Proteomes" id="UP000298284">
    <property type="component" value="Unassembled WGS sequence"/>
</dbReference>
<name>A0A4Z0MJU8_9BACT</name>
<accession>A0A4Z0MJU8</accession>
<dbReference type="Gene3D" id="2.120.10.30">
    <property type="entry name" value="TolB, C-terminal domain"/>
    <property type="match status" value="1"/>
</dbReference>
<dbReference type="OrthoDB" id="8584394at2"/>